<evidence type="ECO:0000256" key="9">
    <source>
        <dbReference type="ARBA" id="ARBA00034808"/>
    </source>
</evidence>
<accession>A0A1V4IA35</accession>
<evidence type="ECO:0000256" key="7">
    <source>
        <dbReference type="ARBA" id="ARBA00023235"/>
    </source>
</evidence>
<feature type="binding site" evidence="11">
    <location>
        <begin position="22"/>
        <end position="29"/>
    </location>
    <ligand>
        <name>ATP</name>
        <dbReference type="ChEBI" id="CHEBI:30616"/>
    </ligand>
</feature>
<sequence>MNYRSDQKDIINYESGTMALPAVPGAGKTFILTHLAGKLILEGNTESGKILILSYMTSSCSNIKSRIIKFLEEKGINSTKDFEVMTIHSLAMKIIKEKPDVLNLSDEFKMIDSVLQASFIKQAIIDFRKRYTKEFDSFIDPNKKKNIKGAYDSIEDNLTRCMTSFIGEMKCKGISVDMLKDITKDIDYTDMMKLACDIYESYDLNLRKQGLVDYNDLLFMAYKLLKEDEDLRDKFQNRYAYIFEDECQDSNEIQGKILEILAQKHGNLVRVGDLNQSITGTFTSSDPRFFREFCKSADRIQKMFTAGRSSKEVIDLANYLVNWVREDHPVSSCRNALENQIVLTVPEGENPQNPINPKYGIASYIENSWEDSIRRFIQMVTLYKEKYPQKTIAALIPTGYMIGQIGERLQKMNIEYDELSDVSNEKLVTTKTLGKILDYISSPYDNEKFQIVLKDILINEQYDDSYKLYDFIKKCRLEDLLYPNEDLCIPDEIVELSVYKDFVSSLDLVRKFLEFPQLAIDRLILYIGEKLKFSREEKAMMEKIASDIRFLLISNPKWTLKDIAKELEESKNNKFNYFAKFVYELKGYEPTPGKITLSTLHKSKGLEWDCVFILGLTNLHFPVELTDKFMGECAYLKKEYSNPLALLRASLKKLLNEEDIKNPTIKAREETISERARLLYVAITRAKENLILIGHKENQELPSIYIKELKKFIESEKNRYVGC</sequence>
<keyword evidence="4 11" id="KW-0347">Helicase</keyword>
<keyword evidence="14" id="KW-1185">Reference proteome</keyword>
<keyword evidence="7" id="KW-0413">Isomerase</keyword>
<dbReference type="GO" id="GO:0005829">
    <property type="term" value="C:cytosol"/>
    <property type="evidence" value="ECO:0007669"/>
    <property type="project" value="TreeGrafter"/>
</dbReference>
<dbReference type="InterPro" id="IPR027417">
    <property type="entry name" value="P-loop_NTPase"/>
</dbReference>
<proteinExistence type="inferred from homology"/>
<dbReference type="GO" id="GO:0033202">
    <property type="term" value="C:DNA helicase complex"/>
    <property type="evidence" value="ECO:0007669"/>
    <property type="project" value="TreeGrafter"/>
</dbReference>
<dbReference type="Pfam" id="PF00580">
    <property type="entry name" value="UvrD-helicase"/>
    <property type="match status" value="1"/>
</dbReference>
<dbReference type="PANTHER" id="PTHR11070">
    <property type="entry name" value="UVRD / RECB / PCRA DNA HELICASE FAMILY MEMBER"/>
    <property type="match status" value="1"/>
</dbReference>
<evidence type="ECO:0000259" key="12">
    <source>
        <dbReference type="PROSITE" id="PS51198"/>
    </source>
</evidence>
<dbReference type="GO" id="GO:0000725">
    <property type="term" value="P:recombinational repair"/>
    <property type="evidence" value="ECO:0007669"/>
    <property type="project" value="TreeGrafter"/>
</dbReference>
<dbReference type="AlphaFoldDB" id="A0A1V4IA35"/>
<evidence type="ECO:0000256" key="1">
    <source>
        <dbReference type="ARBA" id="ARBA00009922"/>
    </source>
</evidence>
<dbReference type="Pfam" id="PF13361">
    <property type="entry name" value="UvrD_C"/>
    <property type="match status" value="1"/>
</dbReference>
<evidence type="ECO:0000256" key="5">
    <source>
        <dbReference type="ARBA" id="ARBA00022840"/>
    </source>
</evidence>
<dbReference type="GO" id="GO:0016887">
    <property type="term" value="F:ATP hydrolysis activity"/>
    <property type="evidence" value="ECO:0007669"/>
    <property type="project" value="RHEA"/>
</dbReference>
<evidence type="ECO:0000256" key="10">
    <source>
        <dbReference type="ARBA" id="ARBA00048988"/>
    </source>
</evidence>
<feature type="domain" description="UvrD-like helicase ATP-binding" evidence="12">
    <location>
        <begin position="1"/>
        <end position="310"/>
    </location>
</feature>
<dbReference type="PANTHER" id="PTHR11070:SF2">
    <property type="entry name" value="ATP-DEPENDENT DNA HELICASE SRS2"/>
    <property type="match status" value="1"/>
</dbReference>
<evidence type="ECO:0000256" key="4">
    <source>
        <dbReference type="ARBA" id="ARBA00022806"/>
    </source>
</evidence>
<dbReference type="InterPro" id="IPR014016">
    <property type="entry name" value="UvrD-like_ATP-bd"/>
</dbReference>
<dbReference type="EMBL" id="MZGW01000001">
    <property type="protein sequence ID" value="OPJ56806.1"/>
    <property type="molecule type" value="Genomic_DNA"/>
</dbReference>
<evidence type="ECO:0000313" key="13">
    <source>
        <dbReference type="EMBL" id="OPJ56806.1"/>
    </source>
</evidence>
<evidence type="ECO:0000256" key="8">
    <source>
        <dbReference type="ARBA" id="ARBA00034617"/>
    </source>
</evidence>
<evidence type="ECO:0000256" key="2">
    <source>
        <dbReference type="ARBA" id="ARBA00022741"/>
    </source>
</evidence>
<dbReference type="SUPFAM" id="SSF52540">
    <property type="entry name" value="P-loop containing nucleoside triphosphate hydrolases"/>
    <property type="match status" value="1"/>
</dbReference>
<dbReference type="Gene3D" id="3.40.50.300">
    <property type="entry name" value="P-loop containing nucleotide triphosphate hydrolases"/>
    <property type="match status" value="2"/>
</dbReference>
<comment type="similarity">
    <text evidence="1">Belongs to the helicase family. UvrD subfamily.</text>
</comment>
<evidence type="ECO:0000256" key="11">
    <source>
        <dbReference type="PROSITE-ProRule" id="PRU00560"/>
    </source>
</evidence>
<gene>
    <name evidence="13" type="primary">uvrD</name>
    <name evidence="13" type="ORF">CLOTH_00880</name>
</gene>
<name>A0A1V4IA35_9FIRM</name>
<protein>
    <recommendedName>
        <fullName evidence="9">DNA 3'-5' helicase</fullName>
        <ecNumber evidence="9">5.6.2.4</ecNumber>
    </recommendedName>
</protein>
<dbReference type="InterPro" id="IPR000212">
    <property type="entry name" value="DNA_helicase_UvrD/REP"/>
</dbReference>
<dbReference type="GO" id="GO:0003677">
    <property type="term" value="F:DNA binding"/>
    <property type="evidence" value="ECO:0007669"/>
    <property type="project" value="UniProtKB-KW"/>
</dbReference>
<evidence type="ECO:0000256" key="6">
    <source>
        <dbReference type="ARBA" id="ARBA00023125"/>
    </source>
</evidence>
<dbReference type="OrthoDB" id="9765670at2"/>
<dbReference type="GO" id="GO:0043138">
    <property type="term" value="F:3'-5' DNA helicase activity"/>
    <property type="evidence" value="ECO:0007669"/>
    <property type="project" value="UniProtKB-EC"/>
</dbReference>
<dbReference type="InterPro" id="IPR014017">
    <property type="entry name" value="DNA_helicase_UvrD-like_C"/>
</dbReference>
<dbReference type="Proteomes" id="UP000190140">
    <property type="component" value="Unassembled WGS sequence"/>
</dbReference>
<comment type="catalytic activity">
    <reaction evidence="8">
        <text>Couples ATP hydrolysis with the unwinding of duplex DNA by translocating in the 3'-5' direction.</text>
        <dbReference type="EC" id="5.6.2.4"/>
    </reaction>
</comment>
<dbReference type="Gene3D" id="1.10.10.160">
    <property type="match status" value="1"/>
</dbReference>
<keyword evidence="6" id="KW-0238">DNA-binding</keyword>
<evidence type="ECO:0000256" key="3">
    <source>
        <dbReference type="ARBA" id="ARBA00022801"/>
    </source>
</evidence>
<dbReference type="GO" id="GO:0005524">
    <property type="term" value="F:ATP binding"/>
    <property type="evidence" value="ECO:0007669"/>
    <property type="project" value="UniProtKB-UniRule"/>
</dbReference>
<dbReference type="InterPro" id="IPR013986">
    <property type="entry name" value="DExx_box_DNA_helicase_dom_sf"/>
</dbReference>
<organism evidence="13 14">
    <name type="scientific">Alkalithermobacter paradoxus</name>
    <dbReference type="NCBI Taxonomy" id="29349"/>
    <lineage>
        <taxon>Bacteria</taxon>
        <taxon>Bacillati</taxon>
        <taxon>Bacillota</taxon>
        <taxon>Clostridia</taxon>
        <taxon>Peptostreptococcales</taxon>
        <taxon>Tepidibacteraceae</taxon>
        <taxon>Alkalithermobacter</taxon>
    </lineage>
</organism>
<dbReference type="PROSITE" id="PS51198">
    <property type="entry name" value="UVRD_HELICASE_ATP_BIND"/>
    <property type="match status" value="1"/>
</dbReference>
<reference evidence="13 14" key="1">
    <citation type="submission" date="2017-03" db="EMBL/GenBank/DDBJ databases">
        <title>Genome sequence of Clostridium thermoalcaliphilum DSM 7309.</title>
        <authorList>
            <person name="Poehlein A."/>
            <person name="Daniel R."/>
        </authorList>
    </citation>
    <scope>NUCLEOTIDE SEQUENCE [LARGE SCALE GENOMIC DNA]</scope>
    <source>
        <strain evidence="13 14">DSM 7309</strain>
    </source>
</reference>
<keyword evidence="3 11" id="KW-0378">Hydrolase</keyword>
<comment type="caution">
    <text evidence="13">The sequence shown here is derived from an EMBL/GenBank/DDBJ whole genome shotgun (WGS) entry which is preliminary data.</text>
</comment>
<comment type="catalytic activity">
    <reaction evidence="10">
        <text>ATP + H2O = ADP + phosphate + H(+)</text>
        <dbReference type="Rhea" id="RHEA:13065"/>
        <dbReference type="ChEBI" id="CHEBI:15377"/>
        <dbReference type="ChEBI" id="CHEBI:15378"/>
        <dbReference type="ChEBI" id="CHEBI:30616"/>
        <dbReference type="ChEBI" id="CHEBI:43474"/>
        <dbReference type="ChEBI" id="CHEBI:456216"/>
        <dbReference type="EC" id="5.6.2.4"/>
    </reaction>
</comment>
<keyword evidence="5 11" id="KW-0067">ATP-binding</keyword>
<evidence type="ECO:0000313" key="14">
    <source>
        <dbReference type="Proteomes" id="UP000190140"/>
    </source>
</evidence>
<dbReference type="STRING" id="29349.CLOTH_00880"/>
<dbReference type="EC" id="5.6.2.4" evidence="9"/>
<keyword evidence="2 11" id="KW-0547">Nucleotide-binding</keyword>